<dbReference type="InterPro" id="IPR050300">
    <property type="entry name" value="GDXG_lipolytic_enzyme"/>
</dbReference>
<protein>
    <submittedName>
        <fullName evidence="4">Lipase 2</fullName>
        <ecNumber evidence="4">3.1.1.3</ecNumber>
    </submittedName>
</protein>
<dbReference type="SUPFAM" id="SSF53474">
    <property type="entry name" value="alpha/beta-Hydrolases"/>
    <property type="match status" value="1"/>
</dbReference>
<dbReference type="PANTHER" id="PTHR48081:SF8">
    <property type="entry name" value="ALPHA_BETA HYDROLASE FOLD-3 DOMAIN-CONTAINING PROTEIN-RELATED"/>
    <property type="match status" value="1"/>
</dbReference>
<name>A0A449BC99_HAPAX</name>
<dbReference type="Proteomes" id="UP000289841">
    <property type="component" value="Chromosome"/>
</dbReference>
<dbReference type="KEGG" id="aaxa:NCTC10138_00293"/>
<dbReference type="InterPro" id="IPR029058">
    <property type="entry name" value="AB_hydrolase_fold"/>
</dbReference>
<evidence type="ECO:0000256" key="1">
    <source>
        <dbReference type="ARBA" id="ARBA00022801"/>
    </source>
</evidence>
<evidence type="ECO:0000313" key="4">
    <source>
        <dbReference type="EMBL" id="VEU79940.1"/>
    </source>
</evidence>
<evidence type="ECO:0000256" key="2">
    <source>
        <dbReference type="SAM" id="Phobius"/>
    </source>
</evidence>
<dbReference type="Gene3D" id="3.40.50.1820">
    <property type="entry name" value="alpha/beta hydrolase"/>
    <property type="match status" value="1"/>
</dbReference>
<dbReference type="PANTHER" id="PTHR48081">
    <property type="entry name" value="AB HYDROLASE SUPERFAMILY PROTEIN C4A8.06C"/>
    <property type="match status" value="1"/>
</dbReference>
<dbReference type="GO" id="GO:0004806">
    <property type="term" value="F:triacylglycerol lipase activity"/>
    <property type="evidence" value="ECO:0007669"/>
    <property type="project" value="UniProtKB-EC"/>
</dbReference>
<evidence type="ECO:0000259" key="3">
    <source>
        <dbReference type="Pfam" id="PF07859"/>
    </source>
</evidence>
<dbReference type="STRING" id="1278311.GCA_000428705_00464"/>
<accession>A0A449BC99</accession>
<dbReference type="RefSeq" id="WP_035375571.1">
    <property type="nucleotide sequence ID" value="NZ_LR215048.1"/>
</dbReference>
<dbReference type="EMBL" id="LR215048">
    <property type="protein sequence ID" value="VEU79940.1"/>
    <property type="molecule type" value="Genomic_DNA"/>
</dbReference>
<keyword evidence="2" id="KW-1133">Transmembrane helix</keyword>
<keyword evidence="2" id="KW-0812">Transmembrane</keyword>
<sequence length="316" mass="36072">MTEVKLAKGLKFRSFLVRHLTPSFKIEKLPRSRKLLNFIKGKATKKLKFEQVFIERDDKSLLRVCVYRPLTEQVNAPGIVWFHGGGYGTGIPEMDESRIKMIIEESKATLISVDYTLSFEKPYPHALLDAYLALEWFYNSTLKYNVNKKQIIVGGISAGGGLAAALTLYARKKGKIKIAFQMPLYPMLDDRMITDSSNNSIDPIWTPKDNRIAWDYYLRDFDRNHSDIIYAAPSRCEDLSNLPPLISYVGTVDTFYDETVLYVDKLRKAGVEAKLKVIEGACHAFDVLAPRSLVGIEANEFFSSEFRYALDNYFTE</sequence>
<gene>
    <name evidence="4" type="primary">lip2</name>
    <name evidence="4" type="ORF">NCTC10138_00293</name>
</gene>
<reference evidence="4 5" key="1">
    <citation type="submission" date="2019-01" db="EMBL/GenBank/DDBJ databases">
        <authorList>
            <consortium name="Pathogen Informatics"/>
        </authorList>
    </citation>
    <scope>NUCLEOTIDE SEQUENCE [LARGE SCALE GENOMIC DNA]</scope>
    <source>
        <strain evidence="4 5">NCTC10138</strain>
    </source>
</reference>
<keyword evidence="2" id="KW-0472">Membrane</keyword>
<dbReference type="OrthoDB" id="9815425at2"/>
<feature type="transmembrane region" description="Helical" evidence="2">
    <location>
        <begin position="151"/>
        <end position="170"/>
    </location>
</feature>
<organism evidence="4 5">
    <name type="scientific">Haploplasma axanthum</name>
    <name type="common">Acholeplasma axanthum</name>
    <dbReference type="NCBI Taxonomy" id="29552"/>
    <lineage>
        <taxon>Bacteria</taxon>
        <taxon>Bacillati</taxon>
        <taxon>Mycoplasmatota</taxon>
        <taxon>Mollicutes</taxon>
        <taxon>Acholeplasmatales</taxon>
        <taxon>Acholeplasmataceae</taxon>
        <taxon>Haploplasma</taxon>
    </lineage>
</organism>
<proteinExistence type="predicted"/>
<dbReference type="InterPro" id="IPR013094">
    <property type="entry name" value="AB_hydrolase_3"/>
</dbReference>
<keyword evidence="5" id="KW-1185">Reference proteome</keyword>
<dbReference type="EC" id="3.1.1.3" evidence="4"/>
<dbReference type="AlphaFoldDB" id="A0A449BC99"/>
<dbReference type="Pfam" id="PF07859">
    <property type="entry name" value="Abhydrolase_3"/>
    <property type="match status" value="1"/>
</dbReference>
<feature type="domain" description="Alpha/beta hydrolase fold-3" evidence="3">
    <location>
        <begin position="79"/>
        <end position="285"/>
    </location>
</feature>
<evidence type="ECO:0000313" key="5">
    <source>
        <dbReference type="Proteomes" id="UP000289841"/>
    </source>
</evidence>
<keyword evidence="1 4" id="KW-0378">Hydrolase</keyword>